<proteinExistence type="predicted"/>
<protein>
    <submittedName>
        <fullName evidence="2">Uncharacterized protein</fullName>
    </submittedName>
</protein>
<dbReference type="Proteomes" id="UP001499993">
    <property type="component" value="Unassembled WGS sequence"/>
</dbReference>
<evidence type="ECO:0000256" key="1">
    <source>
        <dbReference type="SAM" id="MobiDB-lite"/>
    </source>
</evidence>
<accession>A0ABP9GSV1</accession>
<evidence type="ECO:0000313" key="3">
    <source>
        <dbReference type="Proteomes" id="UP001499993"/>
    </source>
</evidence>
<feature type="region of interest" description="Disordered" evidence="1">
    <location>
        <begin position="30"/>
        <end position="78"/>
    </location>
</feature>
<organism evidence="2 3">
    <name type="scientific">Streptomonospora halophila</name>
    <dbReference type="NCBI Taxonomy" id="427369"/>
    <lineage>
        <taxon>Bacteria</taxon>
        <taxon>Bacillati</taxon>
        <taxon>Actinomycetota</taxon>
        <taxon>Actinomycetes</taxon>
        <taxon>Streptosporangiales</taxon>
        <taxon>Nocardiopsidaceae</taxon>
        <taxon>Streptomonospora</taxon>
    </lineage>
</organism>
<name>A0ABP9GSV1_9ACTN</name>
<reference evidence="3" key="1">
    <citation type="journal article" date="2019" name="Int. J. Syst. Evol. Microbiol.">
        <title>The Global Catalogue of Microorganisms (GCM) 10K type strain sequencing project: providing services to taxonomists for standard genome sequencing and annotation.</title>
        <authorList>
            <consortium name="The Broad Institute Genomics Platform"/>
            <consortium name="The Broad Institute Genome Sequencing Center for Infectious Disease"/>
            <person name="Wu L."/>
            <person name="Ma J."/>
        </authorList>
    </citation>
    <scope>NUCLEOTIDE SEQUENCE [LARGE SCALE GENOMIC DNA]</scope>
    <source>
        <strain evidence="3">JCM 18123</strain>
    </source>
</reference>
<evidence type="ECO:0000313" key="2">
    <source>
        <dbReference type="EMBL" id="GAA4951765.1"/>
    </source>
</evidence>
<comment type="caution">
    <text evidence="2">The sequence shown here is derived from an EMBL/GenBank/DDBJ whole genome shotgun (WGS) entry which is preliminary data.</text>
</comment>
<gene>
    <name evidence="2" type="ORF">GCM10023224_40430</name>
</gene>
<keyword evidence="3" id="KW-1185">Reference proteome</keyword>
<dbReference type="EMBL" id="BAABIK010000026">
    <property type="protein sequence ID" value="GAA4951765.1"/>
    <property type="molecule type" value="Genomic_DNA"/>
</dbReference>
<sequence>MRTRTVKVPPGRLPDAVWRTALAAASDSSNAAMAAVDSGTGGSVARERRPSSQWRASATPVRSPGNVRERERTRVPVRGRTRVRALSAAFIAHLPRTA</sequence>